<dbReference type="GO" id="GO:0031071">
    <property type="term" value="F:cysteine desulfurase activity"/>
    <property type="evidence" value="ECO:0007669"/>
    <property type="project" value="UniProtKB-EC"/>
</dbReference>
<reference evidence="7 8" key="1">
    <citation type="submission" date="2013-12" db="EMBL/GenBank/DDBJ databases">
        <authorList>
            <consortium name="DOE Joint Genome Institute"/>
            <person name="Smidt H."/>
            <person name="Huntemann M."/>
            <person name="Han J."/>
            <person name="Chen A."/>
            <person name="Kyrpides N."/>
            <person name="Mavromatis K."/>
            <person name="Markowitz V."/>
            <person name="Palaniappan K."/>
            <person name="Ivanova N."/>
            <person name="Schaumberg A."/>
            <person name="Pati A."/>
            <person name="Liolios K."/>
            <person name="Nordberg H.P."/>
            <person name="Cantor M.N."/>
            <person name="Hua S.X."/>
            <person name="Woyke T."/>
        </authorList>
    </citation>
    <scope>NUCLEOTIDE SEQUENCE [LARGE SCALE GENOMIC DNA]</scope>
    <source>
        <strain evidence="8">DSM 15288</strain>
    </source>
</reference>
<evidence type="ECO:0000313" key="7">
    <source>
        <dbReference type="EMBL" id="AHF05963.1"/>
    </source>
</evidence>
<dbReference type="PANTHER" id="PTHR43586">
    <property type="entry name" value="CYSTEINE DESULFURASE"/>
    <property type="match status" value="1"/>
</dbReference>
<evidence type="ECO:0000256" key="1">
    <source>
        <dbReference type="ARBA" id="ARBA00001933"/>
    </source>
</evidence>
<keyword evidence="3" id="KW-0663">Pyridoxal phosphate</keyword>
<dbReference type="InterPro" id="IPR015421">
    <property type="entry name" value="PyrdxlP-dep_Trfase_major"/>
</dbReference>
<feature type="domain" description="Aminotransferase class V" evidence="6">
    <location>
        <begin position="32"/>
        <end position="420"/>
    </location>
</feature>
<dbReference type="OrthoDB" id="9804366at2"/>
<dbReference type="HOGENOM" id="CLU_003433_2_0_9"/>
<dbReference type="STRING" id="871968.DESME_01870"/>
<dbReference type="AlphaFoldDB" id="W0E8V4"/>
<evidence type="ECO:0000256" key="2">
    <source>
        <dbReference type="ARBA" id="ARBA00010447"/>
    </source>
</evidence>
<dbReference type="InterPro" id="IPR015422">
    <property type="entry name" value="PyrdxlP-dep_Trfase_small"/>
</dbReference>
<accession>W0E8V4</accession>
<keyword evidence="7" id="KW-0808">Transferase</keyword>
<keyword evidence="7" id="KW-0032">Aminotransferase</keyword>
<dbReference type="InterPro" id="IPR000192">
    <property type="entry name" value="Aminotrans_V_dom"/>
</dbReference>
<dbReference type="RefSeq" id="WP_006716415.1">
    <property type="nucleotide sequence ID" value="NZ_CP007032.1"/>
</dbReference>
<name>W0E8V4_9FIRM</name>
<dbReference type="eggNOG" id="COG0520">
    <property type="taxonomic scope" value="Bacteria"/>
</dbReference>
<sequence>MHVFPFRPNYRELFVGLEAFVPQAKGESAPAINFDNAATTPPFNKVMHEINQFAPFYSSIHRGTGYKSILSSQVYENARKVVLSFVGGLSDQNTVIFVKNTTEAINKLAYRLWNPRKKEVVLTTWMEHHSNLLPWRNKFQVDYVELNEQGGLNLEDLERKLQHYQGTVKLVTVSGASNVTGIMNPIHHIAEIAHRYQAKILVDAAQLAPHAAIDMRPNSSPEHIDFLAFSAHKMYAPFGIGALIGPMQVFEQGNPEHSGGGTVQFVTKDRVIWDDPPHKEEAGTPNILGIVALVAAIETLNKIGMKTVFKQEERLLHYTQKKLEKMPGIKLYTSLTASPRIGVIPFNIVGMHHEQVAQALSWKGRIAVRNGCFCAQPYVQKLLRISDREMEKVINNPLLPRPGIVRVSFGLYNTIEEVDQMLAVLQEIAGSDRTRMKFLSISEKQVYTSKTFSYYNNN</sequence>
<evidence type="ECO:0000256" key="4">
    <source>
        <dbReference type="ARBA" id="ARBA00050776"/>
    </source>
</evidence>
<dbReference type="Gene3D" id="3.40.640.10">
    <property type="entry name" value="Type I PLP-dependent aspartate aminotransferase-like (Major domain)"/>
    <property type="match status" value="1"/>
</dbReference>
<organism evidence="7 8">
    <name type="scientific">Desulfitobacterium metallireducens DSM 15288</name>
    <dbReference type="NCBI Taxonomy" id="871968"/>
    <lineage>
        <taxon>Bacteria</taxon>
        <taxon>Bacillati</taxon>
        <taxon>Bacillota</taxon>
        <taxon>Clostridia</taxon>
        <taxon>Eubacteriales</taxon>
        <taxon>Desulfitobacteriaceae</taxon>
        <taxon>Desulfitobacterium</taxon>
    </lineage>
</organism>
<dbReference type="InterPro" id="IPR015424">
    <property type="entry name" value="PyrdxlP-dep_Trfase"/>
</dbReference>
<protein>
    <submittedName>
        <fullName evidence="7">Class V aminotransferase</fullName>
    </submittedName>
</protein>
<dbReference type="Gene3D" id="3.90.1150.10">
    <property type="entry name" value="Aspartate Aminotransferase, domain 1"/>
    <property type="match status" value="1"/>
</dbReference>
<dbReference type="InterPro" id="IPR020578">
    <property type="entry name" value="Aminotrans_V_PyrdxlP_BS"/>
</dbReference>
<comment type="cofactor">
    <cofactor evidence="1 5">
        <name>pyridoxal 5'-phosphate</name>
        <dbReference type="ChEBI" id="CHEBI:597326"/>
    </cofactor>
</comment>
<dbReference type="Proteomes" id="UP000010847">
    <property type="component" value="Chromosome"/>
</dbReference>
<dbReference type="PANTHER" id="PTHR43586:SF8">
    <property type="entry name" value="CYSTEINE DESULFURASE 1, CHLOROPLASTIC"/>
    <property type="match status" value="1"/>
</dbReference>
<evidence type="ECO:0000256" key="5">
    <source>
        <dbReference type="RuleBase" id="RU004504"/>
    </source>
</evidence>
<evidence type="ECO:0000259" key="6">
    <source>
        <dbReference type="Pfam" id="PF00266"/>
    </source>
</evidence>
<dbReference type="PROSITE" id="PS00595">
    <property type="entry name" value="AA_TRANSFER_CLASS_5"/>
    <property type="match status" value="1"/>
</dbReference>
<proteinExistence type="inferred from homology"/>
<keyword evidence="8" id="KW-1185">Reference proteome</keyword>
<comment type="similarity">
    <text evidence="2">Belongs to the class-V pyridoxal-phosphate-dependent aminotransferase family. Csd subfamily.</text>
</comment>
<dbReference type="Pfam" id="PF00266">
    <property type="entry name" value="Aminotran_5"/>
    <property type="match status" value="1"/>
</dbReference>
<dbReference type="SUPFAM" id="SSF53383">
    <property type="entry name" value="PLP-dependent transferases"/>
    <property type="match status" value="1"/>
</dbReference>
<evidence type="ECO:0000313" key="8">
    <source>
        <dbReference type="Proteomes" id="UP000010847"/>
    </source>
</evidence>
<dbReference type="KEGG" id="dmt:DESME_01870"/>
<comment type="catalytic activity">
    <reaction evidence="4">
        <text>(sulfur carrier)-H + L-cysteine = (sulfur carrier)-SH + L-alanine</text>
        <dbReference type="Rhea" id="RHEA:43892"/>
        <dbReference type="Rhea" id="RHEA-COMP:14737"/>
        <dbReference type="Rhea" id="RHEA-COMP:14739"/>
        <dbReference type="ChEBI" id="CHEBI:29917"/>
        <dbReference type="ChEBI" id="CHEBI:35235"/>
        <dbReference type="ChEBI" id="CHEBI:57972"/>
        <dbReference type="ChEBI" id="CHEBI:64428"/>
        <dbReference type="EC" id="2.8.1.7"/>
    </reaction>
</comment>
<dbReference type="EMBL" id="CP007032">
    <property type="protein sequence ID" value="AHF05963.1"/>
    <property type="molecule type" value="Genomic_DNA"/>
</dbReference>
<gene>
    <name evidence="7" type="ORF">DESME_01870</name>
</gene>
<evidence type="ECO:0000256" key="3">
    <source>
        <dbReference type="ARBA" id="ARBA00022898"/>
    </source>
</evidence>
<dbReference type="GO" id="GO:0008483">
    <property type="term" value="F:transaminase activity"/>
    <property type="evidence" value="ECO:0007669"/>
    <property type="project" value="UniProtKB-KW"/>
</dbReference>